<dbReference type="Proteomes" id="UP000243217">
    <property type="component" value="Unassembled WGS sequence"/>
</dbReference>
<evidence type="ECO:0000313" key="3">
    <source>
        <dbReference type="Proteomes" id="UP000243217"/>
    </source>
</evidence>
<dbReference type="EMBL" id="JNBS01005011">
    <property type="protein sequence ID" value="OQR81376.1"/>
    <property type="molecule type" value="Genomic_DNA"/>
</dbReference>
<evidence type="ECO:0008006" key="4">
    <source>
        <dbReference type="Google" id="ProtNLM"/>
    </source>
</evidence>
<proteinExistence type="predicted"/>
<accession>A0A1V9Y6Q4</accession>
<name>A0A1V9Y6Q4_9STRA</name>
<keyword evidence="3" id="KW-1185">Reference proteome</keyword>
<evidence type="ECO:0000313" key="2">
    <source>
        <dbReference type="EMBL" id="OQR81376.1"/>
    </source>
</evidence>
<evidence type="ECO:0000256" key="1">
    <source>
        <dbReference type="SAM" id="Coils"/>
    </source>
</evidence>
<feature type="coiled-coil region" evidence="1">
    <location>
        <begin position="1"/>
        <end position="28"/>
    </location>
</feature>
<dbReference type="AlphaFoldDB" id="A0A1V9Y6Q4"/>
<feature type="non-terminal residue" evidence="2">
    <location>
        <position position="216"/>
    </location>
</feature>
<dbReference type="OrthoDB" id="66003at2759"/>
<protein>
    <recommendedName>
        <fullName evidence="4">Bzip transcription factor</fullName>
    </recommendedName>
</protein>
<keyword evidence="1" id="KW-0175">Coiled coil</keyword>
<reference evidence="2 3" key="1">
    <citation type="journal article" date="2014" name="Genome Biol. Evol.">
        <title>The secreted proteins of Achlya hypogyna and Thraustotheca clavata identify the ancestral oomycete secretome and reveal gene acquisitions by horizontal gene transfer.</title>
        <authorList>
            <person name="Misner I."/>
            <person name="Blouin N."/>
            <person name="Leonard G."/>
            <person name="Richards T.A."/>
            <person name="Lane C.E."/>
        </authorList>
    </citation>
    <scope>NUCLEOTIDE SEQUENCE [LARGE SCALE GENOMIC DNA]</scope>
    <source>
        <strain evidence="2 3">ATCC 34112</strain>
    </source>
</reference>
<gene>
    <name evidence="2" type="ORF">THRCLA_11788</name>
</gene>
<comment type="caution">
    <text evidence="2">The sequence shown here is derived from an EMBL/GenBank/DDBJ whole genome shotgun (WGS) entry which is preliminary data.</text>
</comment>
<sequence length="216" mass="25093">MEAKTQQLATLRVEINRLQERMHMLKAKLLMRFIEAGMQRSNILAAYWHLFRFGMAEPTGRHYSQQLEFVQTHMCADMYVNGIPGSEQLLDQWKLCQQLLPGLDAPNLKIQVFGAEQDCIVSSGIVYVHFSREAIAMIFPRLLAREDLVQLIIQRPAALPLRVSCHFDLKNQVQSMEVDINIFEGLRQSIASQVNVYEFYEALEDQFLPLHYEIFF</sequence>
<organism evidence="2 3">
    <name type="scientific">Thraustotheca clavata</name>
    <dbReference type="NCBI Taxonomy" id="74557"/>
    <lineage>
        <taxon>Eukaryota</taxon>
        <taxon>Sar</taxon>
        <taxon>Stramenopiles</taxon>
        <taxon>Oomycota</taxon>
        <taxon>Saprolegniomycetes</taxon>
        <taxon>Saprolegniales</taxon>
        <taxon>Achlyaceae</taxon>
        <taxon>Thraustotheca</taxon>
    </lineage>
</organism>